<dbReference type="GO" id="GO:0110154">
    <property type="term" value="P:RNA decapping"/>
    <property type="evidence" value="ECO:0007669"/>
    <property type="project" value="TreeGrafter"/>
</dbReference>
<gene>
    <name evidence="2" type="ORF">SAMN05421753_112161</name>
</gene>
<dbReference type="PANTHER" id="PTHR42850:SF4">
    <property type="entry name" value="ZINC-DEPENDENT ENDOPOLYPHOSPHATASE"/>
    <property type="match status" value="1"/>
</dbReference>
<accession>A0A1I3L742</accession>
<feature type="domain" description="Calcineurin-like phosphoesterase" evidence="1">
    <location>
        <begin position="1"/>
        <end position="173"/>
    </location>
</feature>
<dbReference type="RefSeq" id="WP_092051949.1">
    <property type="nucleotide sequence ID" value="NZ_FOQD01000012.1"/>
</dbReference>
<dbReference type="GO" id="GO:0016791">
    <property type="term" value="F:phosphatase activity"/>
    <property type="evidence" value="ECO:0007669"/>
    <property type="project" value="TreeGrafter"/>
</dbReference>
<dbReference type="Pfam" id="PF00149">
    <property type="entry name" value="Metallophos"/>
    <property type="match status" value="1"/>
</dbReference>
<evidence type="ECO:0000313" key="3">
    <source>
        <dbReference type="Proteomes" id="UP000199518"/>
    </source>
</evidence>
<dbReference type="GO" id="GO:0008803">
    <property type="term" value="F:bis(5'-nucleosyl)-tetraphosphatase (symmetrical) activity"/>
    <property type="evidence" value="ECO:0007669"/>
    <property type="project" value="TreeGrafter"/>
</dbReference>
<dbReference type="EMBL" id="FOQD01000012">
    <property type="protein sequence ID" value="SFI80531.1"/>
    <property type="molecule type" value="Genomic_DNA"/>
</dbReference>
<sequence>MRLFAIGDLHGCYTALQTLIETVPITPQDLIITLGDYVDRGPDSRHVVQWIMDRSARAECIPLRGNHEIMLLDALKGRIPMQHWLQFGGDTVLKSYAPPGRAGMPEDIPVQHLRFLDRELLPFYETKTHIFAHACPDDQVSMRQQTDDALYWARFDNIQPHVSGKTVICGHTAQKSGVPLNRGFAVCIDTWVYGKGWLTCLEPATGQYWQANQQGESRSGELEEPVT</sequence>
<keyword evidence="3" id="KW-1185">Reference proteome</keyword>
<dbReference type="AlphaFoldDB" id="A0A1I3L742"/>
<organism evidence="2 3">
    <name type="scientific">Planctomicrobium piriforme</name>
    <dbReference type="NCBI Taxonomy" id="1576369"/>
    <lineage>
        <taxon>Bacteria</taxon>
        <taxon>Pseudomonadati</taxon>
        <taxon>Planctomycetota</taxon>
        <taxon>Planctomycetia</taxon>
        <taxon>Planctomycetales</taxon>
        <taxon>Planctomycetaceae</taxon>
        <taxon>Planctomicrobium</taxon>
    </lineage>
</organism>
<dbReference type="CDD" id="cd00144">
    <property type="entry name" value="MPP_PPP_family"/>
    <property type="match status" value="1"/>
</dbReference>
<dbReference type="InterPro" id="IPR050126">
    <property type="entry name" value="Ap4A_hydrolase"/>
</dbReference>
<proteinExistence type="predicted"/>
<dbReference type="GO" id="GO:0005737">
    <property type="term" value="C:cytoplasm"/>
    <property type="evidence" value="ECO:0007669"/>
    <property type="project" value="TreeGrafter"/>
</dbReference>
<protein>
    <submittedName>
        <fullName evidence="2">Serine/threonine protein phosphatase 1</fullName>
    </submittedName>
</protein>
<dbReference type="SUPFAM" id="SSF56300">
    <property type="entry name" value="Metallo-dependent phosphatases"/>
    <property type="match status" value="1"/>
</dbReference>
<dbReference type="Proteomes" id="UP000199518">
    <property type="component" value="Unassembled WGS sequence"/>
</dbReference>
<reference evidence="3" key="1">
    <citation type="submission" date="2016-10" db="EMBL/GenBank/DDBJ databases">
        <authorList>
            <person name="Varghese N."/>
            <person name="Submissions S."/>
        </authorList>
    </citation>
    <scope>NUCLEOTIDE SEQUENCE [LARGE SCALE GENOMIC DNA]</scope>
    <source>
        <strain evidence="3">DSM 26348</strain>
    </source>
</reference>
<dbReference type="InterPro" id="IPR029052">
    <property type="entry name" value="Metallo-depent_PP-like"/>
</dbReference>
<dbReference type="STRING" id="1576369.SAMN05421753_112161"/>
<name>A0A1I3L742_9PLAN</name>
<evidence type="ECO:0000259" key="1">
    <source>
        <dbReference type="Pfam" id="PF00149"/>
    </source>
</evidence>
<dbReference type="OrthoDB" id="384253at2"/>
<dbReference type="InterPro" id="IPR004843">
    <property type="entry name" value="Calcineurin-like_PHP"/>
</dbReference>
<evidence type="ECO:0000313" key="2">
    <source>
        <dbReference type="EMBL" id="SFI80531.1"/>
    </source>
</evidence>
<dbReference type="PANTHER" id="PTHR42850">
    <property type="entry name" value="METALLOPHOSPHOESTERASE"/>
    <property type="match status" value="1"/>
</dbReference>
<dbReference type="Gene3D" id="3.60.21.10">
    <property type="match status" value="1"/>
</dbReference>